<reference evidence="2 3" key="1">
    <citation type="submission" date="2019-11" db="EMBL/GenBank/DDBJ databases">
        <title>Whole genome sequence of Oryza granulata.</title>
        <authorList>
            <person name="Li W."/>
        </authorList>
    </citation>
    <scope>NUCLEOTIDE SEQUENCE [LARGE SCALE GENOMIC DNA]</scope>
    <source>
        <strain evidence="3">cv. Menghai</strain>
        <tissue evidence="2">Leaf</tissue>
    </source>
</reference>
<protein>
    <submittedName>
        <fullName evidence="2">Uncharacterized protein</fullName>
    </submittedName>
</protein>
<evidence type="ECO:0000256" key="1">
    <source>
        <dbReference type="SAM" id="MobiDB-lite"/>
    </source>
</evidence>
<evidence type="ECO:0000313" key="3">
    <source>
        <dbReference type="Proteomes" id="UP000479710"/>
    </source>
</evidence>
<dbReference type="Proteomes" id="UP000479710">
    <property type="component" value="Unassembled WGS sequence"/>
</dbReference>
<organism evidence="2 3">
    <name type="scientific">Oryza meyeriana var. granulata</name>
    <dbReference type="NCBI Taxonomy" id="110450"/>
    <lineage>
        <taxon>Eukaryota</taxon>
        <taxon>Viridiplantae</taxon>
        <taxon>Streptophyta</taxon>
        <taxon>Embryophyta</taxon>
        <taxon>Tracheophyta</taxon>
        <taxon>Spermatophyta</taxon>
        <taxon>Magnoliopsida</taxon>
        <taxon>Liliopsida</taxon>
        <taxon>Poales</taxon>
        <taxon>Poaceae</taxon>
        <taxon>BOP clade</taxon>
        <taxon>Oryzoideae</taxon>
        <taxon>Oryzeae</taxon>
        <taxon>Oryzinae</taxon>
        <taxon>Oryza</taxon>
        <taxon>Oryza meyeriana</taxon>
    </lineage>
</organism>
<feature type="region of interest" description="Disordered" evidence="1">
    <location>
        <begin position="1"/>
        <end position="38"/>
    </location>
</feature>
<dbReference type="AlphaFoldDB" id="A0A6G1DSY8"/>
<proteinExistence type="predicted"/>
<comment type="caution">
    <text evidence="2">The sequence shown here is derived from an EMBL/GenBank/DDBJ whole genome shotgun (WGS) entry which is preliminary data.</text>
</comment>
<keyword evidence="3" id="KW-1185">Reference proteome</keyword>
<dbReference type="EMBL" id="SPHZ02000006">
    <property type="protein sequence ID" value="KAF0914783.1"/>
    <property type="molecule type" value="Genomic_DNA"/>
</dbReference>
<gene>
    <name evidence="2" type="ORF">E2562_031387</name>
</gene>
<accession>A0A6G1DSY8</accession>
<feature type="compositionally biased region" description="Basic and acidic residues" evidence="1">
    <location>
        <begin position="1"/>
        <end position="11"/>
    </location>
</feature>
<evidence type="ECO:0000313" key="2">
    <source>
        <dbReference type="EMBL" id="KAF0914783.1"/>
    </source>
</evidence>
<feature type="compositionally biased region" description="Basic residues" evidence="1">
    <location>
        <begin position="12"/>
        <end position="26"/>
    </location>
</feature>
<name>A0A6G1DSY8_9ORYZ</name>
<sequence>MIRKPVEVEKHGAHRPLKIRRSRRRTPTPMAGDHWRARRAPPPLLSRCYRMRSKAAHFFLVPPSSPQAKPASTSWERNAVSMLRLALVALRFGSQWRWGSMELVVL</sequence>